<name>A0AA38GFD2_TAXCH</name>
<dbReference type="Proteomes" id="UP000824469">
    <property type="component" value="Unassembled WGS sequence"/>
</dbReference>
<feature type="non-terminal residue" evidence="1">
    <location>
        <position position="1"/>
    </location>
</feature>
<reference evidence="1 2" key="1">
    <citation type="journal article" date="2021" name="Nat. Plants">
        <title>The Taxus genome provides insights into paclitaxel biosynthesis.</title>
        <authorList>
            <person name="Xiong X."/>
            <person name="Gou J."/>
            <person name="Liao Q."/>
            <person name="Li Y."/>
            <person name="Zhou Q."/>
            <person name="Bi G."/>
            <person name="Li C."/>
            <person name="Du R."/>
            <person name="Wang X."/>
            <person name="Sun T."/>
            <person name="Guo L."/>
            <person name="Liang H."/>
            <person name="Lu P."/>
            <person name="Wu Y."/>
            <person name="Zhang Z."/>
            <person name="Ro D.K."/>
            <person name="Shang Y."/>
            <person name="Huang S."/>
            <person name="Yan J."/>
        </authorList>
    </citation>
    <scope>NUCLEOTIDE SEQUENCE [LARGE SCALE GENOMIC DNA]</scope>
    <source>
        <strain evidence="1">Ta-2019</strain>
    </source>
</reference>
<evidence type="ECO:0000313" key="1">
    <source>
        <dbReference type="EMBL" id="KAH9322497.1"/>
    </source>
</evidence>
<proteinExistence type="predicted"/>
<gene>
    <name evidence="1" type="ORF">KI387_017136</name>
</gene>
<feature type="non-terminal residue" evidence="1">
    <location>
        <position position="52"/>
    </location>
</feature>
<comment type="caution">
    <text evidence="1">The sequence shown here is derived from an EMBL/GenBank/DDBJ whole genome shotgun (WGS) entry which is preliminary data.</text>
</comment>
<protein>
    <submittedName>
        <fullName evidence="1">Uncharacterized protein</fullName>
    </submittedName>
</protein>
<dbReference type="AlphaFoldDB" id="A0AA38GFD2"/>
<organism evidence="1 2">
    <name type="scientific">Taxus chinensis</name>
    <name type="common">Chinese yew</name>
    <name type="synonym">Taxus wallichiana var. chinensis</name>
    <dbReference type="NCBI Taxonomy" id="29808"/>
    <lineage>
        <taxon>Eukaryota</taxon>
        <taxon>Viridiplantae</taxon>
        <taxon>Streptophyta</taxon>
        <taxon>Embryophyta</taxon>
        <taxon>Tracheophyta</taxon>
        <taxon>Spermatophyta</taxon>
        <taxon>Pinopsida</taxon>
        <taxon>Pinidae</taxon>
        <taxon>Conifers II</taxon>
        <taxon>Cupressales</taxon>
        <taxon>Taxaceae</taxon>
        <taxon>Taxus</taxon>
    </lineage>
</organism>
<sequence length="52" mass="5722">SKGIVDIHGEVVVRLDFDAICAALRIPVVEDAHTVTLAQEKTLFDHESDGYK</sequence>
<dbReference type="EMBL" id="JAHRHJ020000003">
    <property type="protein sequence ID" value="KAH9322497.1"/>
    <property type="molecule type" value="Genomic_DNA"/>
</dbReference>
<evidence type="ECO:0000313" key="2">
    <source>
        <dbReference type="Proteomes" id="UP000824469"/>
    </source>
</evidence>
<keyword evidence="2" id="KW-1185">Reference proteome</keyword>
<accession>A0AA38GFD2</accession>